<reference evidence="2 3" key="1">
    <citation type="submission" date="2017-03" db="EMBL/GenBank/DDBJ databases">
        <authorList>
            <person name="Afonso C.L."/>
            <person name="Miller P.J."/>
            <person name="Scott M.A."/>
            <person name="Spackman E."/>
            <person name="Goraichik I."/>
            <person name="Dimitrov K.M."/>
            <person name="Suarez D.L."/>
            <person name="Swayne D.E."/>
        </authorList>
    </citation>
    <scope>NUCLEOTIDE SEQUENCE [LARGE SCALE GENOMIC DNA]</scope>
    <source>
        <strain evidence="2 3">CECT 8397</strain>
    </source>
</reference>
<protein>
    <submittedName>
        <fullName evidence="2">Uncharacterized protein</fullName>
    </submittedName>
</protein>
<evidence type="ECO:0000313" key="3">
    <source>
        <dbReference type="Proteomes" id="UP000193623"/>
    </source>
</evidence>
<proteinExistence type="predicted"/>
<keyword evidence="3" id="KW-1185">Reference proteome</keyword>
<name>A0A1Y5RHL0_9RHOB</name>
<dbReference type="RefSeq" id="WP_268794654.1">
    <property type="nucleotide sequence ID" value="NZ_FWFT01000001.1"/>
</dbReference>
<organism evidence="2 3">
    <name type="scientific">Pseudooctadecabacter jejudonensis</name>
    <dbReference type="NCBI Taxonomy" id="1391910"/>
    <lineage>
        <taxon>Bacteria</taxon>
        <taxon>Pseudomonadati</taxon>
        <taxon>Pseudomonadota</taxon>
        <taxon>Alphaproteobacteria</taxon>
        <taxon>Rhodobacterales</taxon>
        <taxon>Paracoccaceae</taxon>
        <taxon>Pseudooctadecabacter</taxon>
    </lineage>
</organism>
<feature type="transmembrane region" description="Helical" evidence="1">
    <location>
        <begin position="16"/>
        <end position="36"/>
    </location>
</feature>
<dbReference type="Proteomes" id="UP000193623">
    <property type="component" value="Unassembled WGS sequence"/>
</dbReference>
<keyword evidence="1" id="KW-0812">Transmembrane</keyword>
<dbReference type="EMBL" id="FWFT01000001">
    <property type="protein sequence ID" value="SLN16770.1"/>
    <property type="molecule type" value="Genomic_DNA"/>
</dbReference>
<keyword evidence="1" id="KW-1133">Transmembrane helix</keyword>
<sequence>MAQDIKRVIARSHDTILADALGMVSLIVMLFGALSLPHLF</sequence>
<gene>
    <name evidence="2" type="ORF">PSJ8397_00452</name>
</gene>
<accession>A0A1Y5RHL0</accession>
<keyword evidence="1" id="KW-0472">Membrane</keyword>
<evidence type="ECO:0000313" key="2">
    <source>
        <dbReference type="EMBL" id="SLN16770.1"/>
    </source>
</evidence>
<evidence type="ECO:0000256" key="1">
    <source>
        <dbReference type="SAM" id="Phobius"/>
    </source>
</evidence>
<dbReference type="AlphaFoldDB" id="A0A1Y5RHL0"/>